<evidence type="ECO:0000256" key="11">
    <source>
        <dbReference type="RuleBase" id="RU363032"/>
    </source>
</evidence>
<evidence type="ECO:0000256" key="7">
    <source>
        <dbReference type="ARBA" id="ARBA00022692"/>
    </source>
</evidence>
<evidence type="ECO:0000313" key="13">
    <source>
        <dbReference type="EMBL" id="HIR66200.1"/>
    </source>
</evidence>
<dbReference type="Proteomes" id="UP000824200">
    <property type="component" value="Unassembled WGS sequence"/>
</dbReference>
<evidence type="ECO:0000259" key="12">
    <source>
        <dbReference type="PROSITE" id="PS50928"/>
    </source>
</evidence>
<protein>
    <recommendedName>
        <fullName evidence="10">Maltose/maltodextrin transport system permease protein MalG</fullName>
    </recommendedName>
</protein>
<dbReference type="GO" id="GO:0015423">
    <property type="term" value="F:ABC-type maltose transporter activity"/>
    <property type="evidence" value="ECO:0007669"/>
    <property type="project" value="TreeGrafter"/>
</dbReference>
<evidence type="ECO:0000256" key="8">
    <source>
        <dbReference type="ARBA" id="ARBA00022989"/>
    </source>
</evidence>
<keyword evidence="5" id="KW-1003">Cell membrane</keyword>
<dbReference type="Gene3D" id="1.10.3720.10">
    <property type="entry name" value="MetI-like"/>
    <property type="match status" value="1"/>
</dbReference>
<dbReference type="InterPro" id="IPR050901">
    <property type="entry name" value="BP-dep_ABC_trans_perm"/>
</dbReference>
<dbReference type="PROSITE" id="PS50928">
    <property type="entry name" value="ABC_TM1"/>
    <property type="match status" value="1"/>
</dbReference>
<evidence type="ECO:0000256" key="1">
    <source>
        <dbReference type="ARBA" id="ARBA00002264"/>
    </source>
</evidence>
<comment type="function">
    <text evidence="1">Part of the ABC transporter complex MalEFGK involved in maltose/maltodextrin import. Probably responsible for the translocation of the substrate across the membrane.</text>
</comment>
<feature type="domain" description="ABC transmembrane type-1" evidence="12">
    <location>
        <begin position="76"/>
        <end position="271"/>
    </location>
</feature>
<evidence type="ECO:0000256" key="5">
    <source>
        <dbReference type="ARBA" id="ARBA00022475"/>
    </source>
</evidence>
<comment type="similarity">
    <text evidence="3">Belongs to the binding-protein-dependent transport system permease family. MalFG subfamily.</text>
</comment>
<organism evidence="13 14">
    <name type="scientific">Candidatus Fimimonas gallinarum</name>
    <dbReference type="NCBI Taxonomy" id="2840821"/>
    <lineage>
        <taxon>Bacteria</taxon>
        <taxon>Pseudomonadati</taxon>
        <taxon>Myxococcota</taxon>
        <taxon>Myxococcia</taxon>
        <taxon>Myxococcales</taxon>
        <taxon>Cystobacterineae</taxon>
        <taxon>Myxococcaceae</taxon>
        <taxon>Myxococcaceae incertae sedis</taxon>
        <taxon>Candidatus Fimimonas</taxon>
    </lineage>
</organism>
<dbReference type="PANTHER" id="PTHR32243">
    <property type="entry name" value="MALTOSE TRANSPORT SYSTEM PERMEASE-RELATED"/>
    <property type="match status" value="1"/>
</dbReference>
<feature type="transmembrane region" description="Helical" evidence="11">
    <location>
        <begin position="12"/>
        <end position="32"/>
    </location>
</feature>
<dbReference type="PANTHER" id="PTHR32243:SF50">
    <property type="entry name" value="MALTOSE_MALTODEXTRIN TRANSPORT SYSTEM PERMEASE PROTEIN MALG"/>
    <property type="match status" value="1"/>
</dbReference>
<gene>
    <name evidence="13" type="ORF">IAC95_04920</name>
</gene>
<dbReference type="AlphaFoldDB" id="A0A9D1J895"/>
<keyword evidence="9 11" id="KW-0472">Membrane</keyword>
<keyword evidence="7 11" id="KW-0812">Transmembrane</keyword>
<feature type="transmembrane region" description="Helical" evidence="11">
    <location>
        <begin position="80"/>
        <end position="100"/>
    </location>
</feature>
<sequence length="286" mass="31837">MRRHRIIANIATYVILAILVVIWLYPILWIFLNAFRCEYNENGDLIGIVVSNYIPKQLGFENFKKLFTETHFLRQVGNTLIVSVFSCILSTLLTLSTAYIMSKIKFKMRKPFMNLAMILGLFPGFMSMIAIYFILKALGLTQTLLALILCYSAGAGLGFYVAKGFFDTVPNALVESAKLDGATQAQIFWHIILPLSKPIIIYTALLAFTGPWMDFIFARVILGEANTDLHTVAVGLYQMMYGAHADNNIFTTFAAGCVCIAVPIVTLFLCMQKYYIEGATAGAVKG</sequence>
<dbReference type="GO" id="GO:0042956">
    <property type="term" value="P:maltodextrin transmembrane transport"/>
    <property type="evidence" value="ECO:0007669"/>
    <property type="project" value="TreeGrafter"/>
</dbReference>
<reference evidence="13" key="2">
    <citation type="journal article" date="2021" name="PeerJ">
        <title>Extensive microbial diversity within the chicken gut microbiome revealed by metagenomics and culture.</title>
        <authorList>
            <person name="Gilroy R."/>
            <person name="Ravi A."/>
            <person name="Getino M."/>
            <person name="Pursley I."/>
            <person name="Horton D.L."/>
            <person name="Alikhan N.F."/>
            <person name="Baker D."/>
            <person name="Gharbi K."/>
            <person name="Hall N."/>
            <person name="Watson M."/>
            <person name="Adriaenssens E.M."/>
            <person name="Foster-Nyarko E."/>
            <person name="Jarju S."/>
            <person name="Secka A."/>
            <person name="Antonio M."/>
            <person name="Oren A."/>
            <person name="Chaudhuri R.R."/>
            <person name="La Ragione R."/>
            <person name="Hildebrand F."/>
            <person name="Pallen M.J."/>
        </authorList>
    </citation>
    <scope>NUCLEOTIDE SEQUENCE</scope>
    <source>
        <strain evidence="13">CHK121-14286</strain>
    </source>
</reference>
<dbReference type="InterPro" id="IPR035906">
    <property type="entry name" value="MetI-like_sf"/>
</dbReference>
<keyword evidence="8 11" id="KW-1133">Transmembrane helix</keyword>
<evidence type="ECO:0000256" key="3">
    <source>
        <dbReference type="ARBA" id="ARBA00009047"/>
    </source>
</evidence>
<proteinExistence type="inferred from homology"/>
<evidence type="ECO:0000256" key="4">
    <source>
        <dbReference type="ARBA" id="ARBA00022448"/>
    </source>
</evidence>
<feature type="transmembrane region" description="Helical" evidence="11">
    <location>
        <begin position="112"/>
        <end position="135"/>
    </location>
</feature>
<feature type="transmembrane region" description="Helical" evidence="11">
    <location>
        <begin position="141"/>
        <end position="162"/>
    </location>
</feature>
<evidence type="ECO:0000313" key="14">
    <source>
        <dbReference type="Proteomes" id="UP000824200"/>
    </source>
</evidence>
<keyword evidence="6" id="KW-0762">Sugar transport</keyword>
<evidence type="ECO:0000256" key="9">
    <source>
        <dbReference type="ARBA" id="ARBA00023136"/>
    </source>
</evidence>
<comment type="caution">
    <text evidence="13">The sequence shown here is derived from an EMBL/GenBank/DDBJ whole genome shotgun (WGS) entry which is preliminary data.</text>
</comment>
<feature type="transmembrane region" description="Helical" evidence="11">
    <location>
        <begin position="249"/>
        <end position="270"/>
    </location>
</feature>
<evidence type="ECO:0000256" key="2">
    <source>
        <dbReference type="ARBA" id="ARBA00004651"/>
    </source>
</evidence>
<dbReference type="GO" id="GO:0005886">
    <property type="term" value="C:plasma membrane"/>
    <property type="evidence" value="ECO:0007669"/>
    <property type="project" value="UniProtKB-SubCell"/>
</dbReference>
<comment type="subcellular location">
    <subcellularLocation>
        <location evidence="2 11">Cell membrane</location>
        <topology evidence="2 11">Multi-pass membrane protein</topology>
    </subcellularLocation>
</comment>
<dbReference type="Pfam" id="PF00528">
    <property type="entry name" value="BPD_transp_1"/>
    <property type="match status" value="1"/>
</dbReference>
<dbReference type="EMBL" id="DVHL01000040">
    <property type="protein sequence ID" value="HIR66200.1"/>
    <property type="molecule type" value="Genomic_DNA"/>
</dbReference>
<evidence type="ECO:0000256" key="6">
    <source>
        <dbReference type="ARBA" id="ARBA00022597"/>
    </source>
</evidence>
<reference evidence="13" key="1">
    <citation type="submission" date="2020-10" db="EMBL/GenBank/DDBJ databases">
        <authorList>
            <person name="Gilroy R."/>
        </authorList>
    </citation>
    <scope>NUCLEOTIDE SEQUENCE</scope>
    <source>
        <strain evidence="13">CHK121-14286</strain>
    </source>
</reference>
<keyword evidence="4 11" id="KW-0813">Transport</keyword>
<dbReference type="InterPro" id="IPR000515">
    <property type="entry name" value="MetI-like"/>
</dbReference>
<accession>A0A9D1J895</accession>
<dbReference type="SUPFAM" id="SSF161098">
    <property type="entry name" value="MetI-like"/>
    <property type="match status" value="1"/>
</dbReference>
<name>A0A9D1J895_9BACT</name>
<dbReference type="CDD" id="cd06261">
    <property type="entry name" value="TM_PBP2"/>
    <property type="match status" value="1"/>
</dbReference>
<evidence type="ECO:0000256" key="10">
    <source>
        <dbReference type="ARBA" id="ARBA00041109"/>
    </source>
</evidence>